<dbReference type="PANTHER" id="PTHR30627:SF25">
    <property type="entry name" value="PENICILLIN-BINDING PROTEIN 3"/>
    <property type="match status" value="1"/>
</dbReference>
<comment type="similarity">
    <text evidence="2">Belongs to the transpeptidase family.</text>
</comment>
<dbReference type="InterPro" id="IPR005311">
    <property type="entry name" value="PBP_dimer"/>
</dbReference>
<dbReference type="RefSeq" id="WP_084534102.1">
    <property type="nucleotide sequence ID" value="NZ_FQZY01000072.1"/>
</dbReference>
<dbReference type="GO" id="GO:0005886">
    <property type="term" value="C:plasma membrane"/>
    <property type="evidence" value="ECO:0007669"/>
    <property type="project" value="TreeGrafter"/>
</dbReference>
<comment type="subcellular location">
    <subcellularLocation>
        <location evidence="1">Membrane</location>
    </subcellularLocation>
</comment>
<dbReference type="InterPro" id="IPR012338">
    <property type="entry name" value="Beta-lactam/transpept-like"/>
</dbReference>
<gene>
    <name evidence="8" type="ORF">SAMN02745243_03495</name>
</gene>
<evidence type="ECO:0000259" key="7">
    <source>
        <dbReference type="Pfam" id="PF05223"/>
    </source>
</evidence>
<dbReference type="GO" id="GO:0071555">
    <property type="term" value="P:cell wall organization"/>
    <property type="evidence" value="ECO:0007669"/>
    <property type="project" value="TreeGrafter"/>
</dbReference>
<dbReference type="Pfam" id="PF03717">
    <property type="entry name" value="PBP_dimer"/>
    <property type="match status" value="1"/>
</dbReference>
<keyword evidence="4" id="KW-1133">Transmembrane helix</keyword>
<dbReference type="Gene3D" id="3.90.1310.10">
    <property type="entry name" value="Penicillin-binding protein 2a (Domain 2)"/>
    <property type="match status" value="1"/>
</dbReference>
<dbReference type="Gene3D" id="3.30.1390.30">
    <property type="entry name" value="Penicillin-binding protein 2a, domain 3"/>
    <property type="match status" value="1"/>
</dbReference>
<dbReference type="PANTHER" id="PTHR30627">
    <property type="entry name" value="PEPTIDOGLYCAN D,D-TRANSPEPTIDASE"/>
    <property type="match status" value="1"/>
</dbReference>
<dbReference type="InterPro" id="IPR001460">
    <property type="entry name" value="PCN-bd_Tpept"/>
</dbReference>
<evidence type="ECO:0000259" key="5">
    <source>
        <dbReference type="Pfam" id="PF00905"/>
    </source>
</evidence>
<evidence type="ECO:0000256" key="4">
    <source>
        <dbReference type="SAM" id="Phobius"/>
    </source>
</evidence>
<dbReference type="Pfam" id="PF00905">
    <property type="entry name" value="Transpeptidase"/>
    <property type="match status" value="1"/>
</dbReference>
<dbReference type="STRING" id="1121950.SAMN02745243_03495"/>
<dbReference type="SUPFAM" id="SSF54427">
    <property type="entry name" value="NTF2-like"/>
    <property type="match status" value="1"/>
</dbReference>
<dbReference type="Gene3D" id="3.10.450.100">
    <property type="entry name" value="NTF2-like, domain 1"/>
    <property type="match status" value="1"/>
</dbReference>
<keyword evidence="3 4" id="KW-0472">Membrane</keyword>
<dbReference type="EMBL" id="FQZY01000072">
    <property type="protein sequence ID" value="SHK68229.1"/>
    <property type="molecule type" value="Genomic_DNA"/>
</dbReference>
<evidence type="ECO:0000256" key="2">
    <source>
        <dbReference type="ARBA" id="ARBA00007171"/>
    </source>
</evidence>
<organism evidence="8 9">
    <name type="scientific">Hespellia stercorisuis DSM 15480</name>
    <dbReference type="NCBI Taxonomy" id="1121950"/>
    <lineage>
        <taxon>Bacteria</taxon>
        <taxon>Bacillati</taxon>
        <taxon>Bacillota</taxon>
        <taxon>Clostridia</taxon>
        <taxon>Lachnospirales</taxon>
        <taxon>Lachnospiraceae</taxon>
        <taxon>Hespellia</taxon>
    </lineage>
</organism>
<feature type="domain" description="Penicillin-binding protein transpeptidase" evidence="5">
    <location>
        <begin position="382"/>
        <end position="681"/>
    </location>
</feature>
<protein>
    <submittedName>
        <fullName evidence="8">Penicillin-binding protein</fullName>
    </submittedName>
</protein>
<name>A0A1M6UGC9_9FIRM</name>
<dbReference type="GO" id="GO:0046677">
    <property type="term" value="P:response to antibiotic"/>
    <property type="evidence" value="ECO:0007669"/>
    <property type="project" value="InterPro"/>
</dbReference>
<evidence type="ECO:0000313" key="8">
    <source>
        <dbReference type="EMBL" id="SHK68229.1"/>
    </source>
</evidence>
<dbReference type="InterPro" id="IPR007887">
    <property type="entry name" value="MecA_N"/>
</dbReference>
<dbReference type="OrthoDB" id="9766847at2"/>
<dbReference type="Gene3D" id="3.40.710.10">
    <property type="entry name" value="DD-peptidase/beta-lactamase superfamily"/>
    <property type="match status" value="1"/>
</dbReference>
<reference evidence="8 9" key="1">
    <citation type="submission" date="2016-11" db="EMBL/GenBank/DDBJ databases">
        <authorList>
            <person name="Jaros S."/>
            <person name="Januszkiewicz K."/>
            <person name="Wedrychowicz H."/>
        </authorList>
    </citation>
    <scope>NUCLEOTIDE SEQUENCE [LARGE SCALE GENOMIC DNA]</scope>
    <source>
        <strain evidence="8 9">DSM 15480</strain>
    </source>
</reference>
<keyword evidence="9" id="KW-1185">Reference proteome</keyword>
<dbReference type="Proteomes" id="UP000184301">
    <property type="component" value="Unassembled WGS sequence"/>
</dbReference>
<dbReference type="InterPro" id="IPR036138">
    <property type="entry name" value="PBP_dimer_sf"/>
</dbReference>
<dbReference type="SUPFAM" id="SSF56601">
    <property type="entry name" value="beta-lactamase/transpeptidase-like"/>
    <property type="match status" value="1"/>
</dbReference>
<evidence type="ECO:0000313" key="9">
    <source>
        <dbReference type="Proteomes" id="UP000184301"/>
    </source>
</evidence>
<proteinExistence type="inferred from homology"/>
<accession>A0A1M6UGC9</accession>
<feature type="domain" description="Penicillin-binding protein dimerisation" evidence="6">
    <location>
        <begin position="165"/>
        <end position="348"/>
    </location>
</feature>
<feature type="transmembrane region" description="Helical" evidence="4">
    <location>
        <begin position="21"/>
        <end position="38"/>
    </location>
</feature>
<dbReference type="GO" id="GO:0008658">
    <property type="term" value="F:penicillin binding"/>
    <property type="evidence" value="ECO:0007669"/>
    <property type="project" value="InterPro"/>
</dbReference>
<dbReference type="AlphaFoldDB" id="A0A1M6UGC9"/>
<evidence type="ECO:0000256" key="1">
    <source>
        <dbReference type="ARBA" id="ARBA00004370"/>
    </source>
</evidence>
<dbReference type="Pfam" id="PF05223">
    <property type="entry name" value="MecA_N"/>
    <property type="match status" value="1"/>
</dbReference>
<evidence type="ECO:0000259" key="6">
    <source>
        <dbReference type="Pfam" id="PF03717"/>
    </source>
</evidence>
<evidence type="ECO:0000256" key="3">
    <source>
        <dbReference type="ARBA" id="ARBA00023136"/>
    </source>
</evidence>
<dbReference type="GO" id="GO:0071972">
    <property type="term" value="F:peptidoglycan L,D-transpeptidase activity"/>
    <property type="evidence" value="ECO:0007669"/>
    <property type="project" value="TreeGrafter"/>
</dbReference>
<dbReference type="SUPFAM" id="SSF56519">
    <property type="entry name" value="Penicillin binding protein dimerisation domain"/>
    <property type="match status" value="1"/>
</dbReference>
<dbReference type="InterPro" id="IPR032710">
    <property type="entry name" value="NTF2-like_dom_sf"/>
</dbReference>
<feature type="domain" description="NTF2-like N-terminal transpeptidase" evidence="7">
    <location>
        <begin position="46"/>
        <end position="157"/>
    </location>
</feature>
<dbReference type="InterPro" id="IPR050515">
    <property type="entry name" value="Beta-lactam/transpept"/>
</dbReference>
<sequence>MRQGKTDNKKGKKRGSHTGTFILAICLTGMLIAAILLLKSHFTRKNPEDILSQYMNCIVLKQYEEMYSLVDVEGSETISLEDFTARNSAIYEGIETKNLKVDITEYDRKKLAVKYHTSLDTAAGNISFDNEAYFSKGKAGYRILWENGLIFPKLEASDTVRVERITAERGSILDRNDQVLAGKGTASSVGIIPGKLENRDNAIAEIAGLVEMNPESIERELEAQWVTDDTFVPIKTLPKINELDLMSPEPAKETVAEQERQEKLLAIPGIMISDTEIRQYPLGEAAAHLVGYIQNVTAEDLENHPGEDYTDNSVIGKSGMEGLYEKELKGQDGCSIYIMNAEGERKAELADEVVQNGQNIKLTIDADLQSALYEQFKMDKSCSVAMNPYTGEVLALMSAPSFDNNDFIRGMPDEEWTALNEDENQPLYNRFRQIWCPGSTFKPIVAGIGLQTGTVDPNEDFGDVGLAWQKDSSWGDYQVTTLHEYEPVIMKNAIMYSDNIYFAKAALKIGADNLAKSLHTLGFDQELPFETQMTESQYSNTDQIETEIQLADSGYGQGQILVNPLHLASIYTAFLNEGNMIKPYLQYKEDAAGEVWITDAFTAENAGMVMEAVKSVVNDPNGTGYAAHRDDIVLAGKTGTAEIKATKEDTTGTEIGWFSVFTAEKDAPNPILLISMVENVKEIGGCGYVIRKDVTVLDGYL</sequence>
<keyword evidence="4" id="KW-0812">Transmembrane</keyword>